<evidence type="ECO:0000259" key="12">
    <source>
        <dbReference type="Pfam" id="PF07715"/>
    </source>
</evidence>
<evidence type="ECO:0000256" key="1">
    <source>
        <dbReference type="ARBA" id="ARBA00004571"/>
    </source>
</evidence>
<comment type="caution">
    <text evidence="13">The sequence shown here is derived from an EMBL/GenBank/DDBJ whole genome shotgun (WGS) entry which is preliminary data.</text>
</comment>
<keyword evidence="2 8" id="KW-0813">Transport</keyword>
<organism evidence="13 14">
    <name type="scientific">Aestuariibaculum sediminum</name>
    <dbReference type="NCBI Taxonomy" id="2770637"/>
    <lineage>
        <taxon>Bacteria</taxon>
        <taxon>Pseudomonadati</taxon>
        <taxon>Bacteroidota</taxon>
        <taxon>Flavobacteriia</taxon>
        <taxon>Flavobacteriales</taxon>
        <taxon>Flavobacteriaceae</taxon>
    </lineage>
</organism>
<dbReference type="Gene3D" id="2.40.170.20">
    <property type="entry name" value="TonB-dependent receptor, beta-barrel domain"/>
    <property type="match status" value="1"/>
</dbReference>
<feature type="domain" description="TonB-dependent receptor plug" evidence="12">
    <location>
        <begin position="115"/>
        <end position="239"/>
    </location>
</feature>
<gene>
    <name evidence="13" type="ORF">ICJ83_08630</name>
</gene>
<keyword evidence="3 8" id="KW-1134">Transmembrane beta strand</keyword>
<dbReference type="RefSeq" id="WP_188229985.1">
    <property type="nucleotide sequence ID" value="NZ_JACVXB010000003.1"/>
</dbReference>
<evidence type="ECO:0000256" key="7">
    <source>
        <dbReference type="ARBA" id="ARBA00023237"/>
    </source>
</evidence>
<keyword evidence="7 8" id="KW-0998">Cell outer membrane</keyword>
<evidence type="ECO:0000313" key="14">
    <source>
        <dbReference type="Proteomes" id="UP000600588"/>
    </source>
</evidence>
<dbReference type="Pfam" id="PF13715">
    <property type="entry name" value="CarbopepD_reg_2"/>
    <property type="match status" value="1"/>
</dbReference>
<dbReference type="NCBIfam" id="TIGR04057">
    <property type="entry name" value="SusC_RagA_signa"/>
    <property type="match status" value="1"/>
</dbReference>
<evidence type="ECO:0000256" key="6">
    <source>
        <dbReference type="ARBA" id="ARBA00023136"/>
    </source>
</evidence>
<protein>
    <submittedName>
        <fullName evidence="13">TonB-dependent receptor</fullName>
    </submittedName>
</protein>
<dbReference type="PROSITE" id="PS52016">
    <property type="entry name" value="TONB_DEPENDENT_REC_3"/>
    <property type="match status" value="1"/>
</dbReference>
<dbReference type="InterPro" id="IPR008969">
    <property type="entry name" value="CarboxyPept-like_regulatory"/>
</dbReference>
<keyword evidence="13" id="KW-0675">Receptor</keyword>
<comment type="similarity">
    <text evidence="8 9">Belongs to the TonB-dependent receptor family.</text>
</comment>
<keyword evidence="14" id="KW-1185">Reference proteome</keyword>
<dbReference type="InterPro" id="IPR012910">
    <property type="entry name" value="Plug_dom"/>
</dbReference>
<dbReference type="InterPro" id="IPR023997">
    <property type="entry name" value="TonB-dep_OMP_SusC/RagA_CS"/>
</dbReference>
<reference evidence="13 14" key="1">
    <citation type="submission" date="2020-09" db="EMBL/GenBank/DDBJ databases">
        <title>TT11 complete genome.</title>
        <authorList>
            <person name="Wu Z."/>
        </authorList>
    </citation>
    <scope>NUCLEOTIDE SEQUENCE [LARGE SCALE GENOMIC DNA]</scope>
    <source>
        <strain evidence="13 14">TT11</strain>
    </source>
</reference>
<proteinExistence type="inferred from homology"/>
<dbReference type="Gene3D" id="2.170.130.10">
    <property type="entry name" value="TonB-dependent receptor, plug domain"/>
    <property type="match status" value="1"/>
</dbReference>
<dbReference type="SUPFAM" id="SSF49464">
    <property type="entry name" value="Carboxypeptidase regulatory domain-like"/>
    <property type="match status" value="1"/>
</dbReference>
<evidence type="ECO:0000256" key="5">
    <source>
        <dbReference type="ARBA" id="ARBA00023077"/>
    </source>
</evidence>
<evidence type="ECO:0000256" key="8">
    <source>
        <dbReference type="PROSITE-ProRule" id="PRU01360"/>
    </source>
</evidence>
<evidence type="ECO:0000313" key="13">
    <source>
        <dbReference type="EMBL" id="MBD0832196.1"/>
    </source>
</evidence>
<dbReference type="InterPro" id="IPR037066">
    <property type="entry name" value="Plug_dom_sf"/>
</dbReference>
<comment type="subcellular location">
    <subcellularLocation>
        <location evidence="1 8">Cell outer membrane</location>
        <topology evidence="1 8">Multi-pass membrane protein</topology>
    </subcellularLocation>
</comment>
<feature type="domain" description="TonB-dependent receptor-like beta-barrel" evidence="11">
    <location>
        <begin position="392"/>
        <end position="943"/>
    </location>
</feature>
<evidence type="ECO:0000256" key="4">
    <source>
        <dbReference type="ARBA" id="ARBA00022692"/>
    </source>
</evidence>
<evidence type="ECO:0000256" key="10">
    <source>
        <dbReference type="SAM" id="SignalP"/>
    </source>
</evidence>
<dbReference type="AlphaFoldDB" id="A0A8J6Q2J0"/>
<dbReference type="EMBL" id="JACVXB010000003">
    <property type="protein sequence ID" value="MBD0832196.1"/>
    <property type="molecule type" value="Genomic_DNA"/>
</dbReference>
<keyword evidence="5 9" id="KW-0798">TonB box</keyword>
<keyword evidence="4 8" id="KW-0812">Transmembrane</keyword>
<dbReference type="InterPro" id="IPR036942">
    <property type="entry name" value="Beta-barrel_TonB_sf"/>
</dbReference>
<dbReference type="InterPro" id="IPR000531">
    <property type="entry name" value="Beta-barrel_TonB"/>
</dbReference>
<accession>A0A8J6Q2J0</accession>
<dbReference type="Proteomes" id="UP000600588">
    <property type="component" value="Unassembled WGS sequence"/>
</dbReference>
<dbReference type="Gene3D" id="2.60.40.1120">
    <property type="entry name" value="Carboxypeptidase-like, regulatory domain"/>
    <property type="match status" value="1"/>
</dbReference>
<dbReference type="InterPro" id="IPR039426">
    <property type="entry name" value="TonB-dep_rcpt-like"/>
</dbReference>
<sequence length="985" mass="106124">MMKKLLMICISLGSLLTVYGQNLAITGSVTDQNGVPLPGTSIVEKGTSNGSVTSFDGNFNITVSNSDATLVVSYIGYKTLEIPVNGQANIQIKLEEDSAQLDEVVVVGYGQTKSKDLTGSVKVIGANDFNKGINNSPGQLLQGKISGVNVTSGSGEPGSAIDINIRGVNTVRGDGNPLFVVDGVPLDGGSSSSESIPGLGATRSRSPLNFLNPQDIESITVLKDASATAIYGTRASNGVVIIQTKKGKQGKPTVTLGTSLGVATVAREIDLLNANEYREQTARLAAIVGRDPNSYIDAANANTNWQDEIYQTALTQNYNFGFSGGSEKTNYNVSIGYLDQEGLVKTTGHEKVNGRINIGTSALDDRLKLQLNLTAADLTDESQATGGSASSDGNLITSALRANPTAAPRDENGNLVTRTGATDNPVSFFDLYRDRAESKRLLANLSATYTILEGLDYKVNLAYENADTDRYIRVFSNADNGGSIDTDQVTLVSREDSNKLIENYFTYAKEYEKLNFDILLGHSYQVFNNKDVRIRRDDFSTTEIDPIYNLGIAQGNAIIGSSNTERKLQSFFGRVNANILDKYLITASLRADGSSVFGKNNRYGYFPSAAFGWKIIEEEFLKDSNVFSNLKLRLGWGQTGNQAVPVRVTQPSYNISFDNSFTFNGTTVVNGLGITRTPNPDLKWEVTEQFNVGLDWAILNGRVSGTIDYFDKTTTDLFLEVSAAAPASVNTVFVNSDAKIINNGFEFGVDANIIRSNDFTLDFGGNISFLNNTIEGLDTDIYVGGISGPGASGETSSIFTNGESAGSFYLYKFDGFDADGNESLSETRQIVGDALPKTIYGFNINASYKNFDLALNFNGVGGVDIFNNTARAYSSAASLAQNGNNIYRAYLDVNENPLVAPVSSSRYIENGAFLRLNNATLGWNIPDAYFASNLRLYLTGQNLFAITDYSGYDPEVNTAGGNTYGVDFSAYPRPRTIILGLDLSF</sequence>
<dbReference type="Pfam" id="PF07715">
    <property type="entry name" value="Plug"/>
    <property type="match status" value="1"/>
</dbReference>
<evidence type="ECO:0000256" key="9">
    <source>
        <dbReference type="RuleBase" id="RU003357"/>
    </source>
</evidence>
<keyword evidence="6 8" id="KW-0472">Membrane</keyword>
<evidence type="ECO:0000256" key="2">
    <source>
        <dbReference type="ARBA" id="ARBA00022448"/>
    </source>
</evidence>
<dbReference type="GO" id="GO:0009279">
    <property type="term" value="C:cell outer membrane"/>
    <property type="evidence" value="ECO:0007669"/>
    <property type="project" value="UniProtKB-SubCell"/>
</dbReference>
<feature type="signal peptide" evidence="10">
    <location>
        <begin position="1"/>
        <end position="20"/>
    </location>
</feature>
<dbReference type="NCBIfam" id="TIGR04056">
    <property type="entry name" value="OMP_RagA_SusC"/>
    <property type="match status" value="1"/>
</dbReference>
<dbReference type="InterPro" id="IPR023996">
    <property type="entry name" value="TonB-dep_OMP_SusC/RagA"/>
</dbReference>
<feature type="chain" id="PRO_5035284948" evidence="10">
    <location>
        <begin position="21"/>
        <end position="985"/>
    </location>
</feature>
<dbReference type="Pfam" id="PF00593">
    <property type="entry name" value="TonB_dep_Rec_b-barrel"/>
    <property type="match status" value="1"/>
</dbReference>
<evidence type="ECO:0000259" key="11">
    <source>
        <dbReference type="Pfam" id="PF00593"/>
    </source>
</evidence>
<keyword evidence="10" id="KW-0732">Signal</keyword>
<evidence type="ECO:0000256" key="3">
    <source>
        <dbReference type="ARBA" id="ARBA00022452"/>
    </source>
</evidence>
<dbReference type="SUPFAM" id="SSF56935">
    <property type="entry name" value="Porins"/>
    <property type="match status" value="1"/>
</dbReference>
<name>A0A8J6Q2J0_9FLAO</name>